<gene>
    <name evidence="1" type="ORF">CEXT_252031</name>
</gene>
<dbReference type="EMBL" id="BPLR01011506">
    <property type="protein sequence ID" value="GIY46949.1"/>
    <property type="molecule type" value="Genomic_DNA"/>
</dbReference>
<dbReference type="AlphaFoldDB" id="A0AAV4TMJ0"/>
<keyword evidence="2" id="KW-1185">Reference proteome</keyword>
<protein>
    <submittedName>
        <fullName evidence="1">Uncharacterized protein</fullName>
    </submittedName>
</protein>
<sequence>MHVPSDTVVYSSRLGMSIAEDNCTSANSATAIFSNSTDHHTKLLSTPEAQKESCSALLELEASGMMQLIPVEERNFTFKRSQRSHSLPKNGTKKTANPDNLLFPWTLVSVW</sequence>
<evidence type="ECO:0000313" key="2">
    <source>
        <dbReference type="Proteomes" id="UP001054945"/>
    </source>
</evidence>
<organism evidence="1 2">
    <name type="scientific">Caerostris extrusa</name>
    <name type="common">Bark spider</name>
    <name type="synonym">Caerostris bankana</name>
    <dbReference type="NCBI Taxonomy" id="172846"/>
    <lineage>
        <taxon>Eukaryota</taxon>
        <taxon>Metazoa</taxon>
        <taxon>Ecdysozoa</taxon>
        <taxon>Arthropoda</taxon>
        <taxon>Chelicerata</taxon>
        <taxon>Arachnida</taxon>
        <taxon>Araneae</taxon>
        <taxon>Araneomorphae</taxon>
        <taxon>Entelegynae</taxon>
        <taxon>Araneoidea</taxon>
        <taxon>Araneidae</taxon>
        <taxon>Caerostris</taxon>
    </lineage>
</organism>
<evidence type="ECO:0000313" key="1">
    <source>
        <dbReference type="EMBL" id="GIY46949.1"/>
    </source>
</evidence>
<reference evidence="1 2" key="1">
    <citation type="submission" date="2021-06" db="EMBL/GenBank/DDBJ databases">
        <title>Caerostris extrusa draft genome.</title>
        <authorList>
            <person name="Kono N."/>
            <person name="Arakawa K."/>
        </authorList>
    </citation>
    <scope>NUCLEOTIDE SEQUENCE [LARGE SCALE GENOMIC DNA]</scope>
</reference>
<accession>A0AAV4TMJ0</accession>
<proteinExistence type="predicted"/>
<dbReference type="Proteomes" id="UP001054945">
    <property type="component" value="Unassembled WGS sequence"/>
</dbReference>
<name>A0AAV4TMJ0_CAEEX</name>
<comment type="caution">
    <text evidence="1">The sequence shown here is derived from an EMBL/GenBank/DDBJ whole genome shotgun (WGS) entry which is preliminary data.</text>
</comment>